<sequence>MKSLRKKKGLLTAAEEVNPLEGAINIVDAMLVFACGLMLALVIYWQVPIAPQGERIELKKAREVSHLPDVRRDLVERQEGGKVYEKVGTVFKDPETGKLFMITTEQLR</sequence>
<name>K4LL29_THEPS</name>
<reference evidence="2 3" key="1">
    <citation type="journal article" date="2012" name="BMC Genomics">
        <title>Genome-guided analysis of physiological and morphological traits of the fermentative acetate oxidizer Thermacetogenium phaeum.</title>
        <authorList>
            <person name="Oehler D."/>
            <person name="Poehlein A."/>
            <person name="Leimbach A."/>
            <person name="Muller N."/>
            <person name="Daniel R."/>
            <person name="Gottschalk G."/>
            <person name="Schink B."/>
        </authorList>
    </citation>
    <scope>NUCLEOTIDE SEQUENCE [LARGE SCALE GENOMIC DNA]</scope>
    <source>
        <strain evidence="3">ATCC BAA-254 / DSM 26808 / PB</strain>
    </source>
</reference>
<dbReference type="Pfam" id="PF09919">
    <property type="entry name" value="DUF2149"/>
    <property type="match status" value="1"/>
</dbReference>
<dbReference type="eggNOG" id="COG4744">
    <property type="taxonomic scope" value="Bacteria"/>
</dbReference>
<evidence type="ECO:0000256" key="1">
    <source>
        <dbReference type="SAM" id="Phobius"/>
    </source>
</evidence>
<keyword evidence="1" id="KW-0812">Transmembrane</keyword>
<accession>K4LL29</accession>
<keyword evidence="3" id="KW-1185">Reference proteome</keyword>
<gene>
    <name evidence="2" type="ordered locus">Tph_c25110</name>
</gene>
<dbReference type="AlphaFoldDB" id="K4LL29"/>
<protein>
    <recommendedName>
        <fullName evidence="4">DUF2149 domain-containing protein</fullName>
    </recommendedName>
</protein>
<dbReference type="Proteomes" id="UP000000467">
    <property type="component" value="Chromosome"/>
</dbReference>
<dbReference type="EMBL" id="CP003732">
    <property type="protein sequence ID" value="AFV12685.1"/>
    <property type="molecule type" value="Genomic_DNA"/>
</dbReference>
<keyword evidence="1" id="KW-1133">Transmembrane helix</keyword>
<dbReference type="STRING" id="1089553.Tph_c25110"/>
<dbReference type="InterPro" id="IPR018676">
    <property type="entry name" value="DUF2149"/>
</dbReference>
<feature type="transmembrane region" description="Helical" evidence="1">
    <location>
        <begin position="20"/>
        <end position="45"/>
    </location>
</feature>
<proteinExistence type="predicted"/>
<keyword evidence="1" id="KW-0472">Membrane</keyword>
<dbReference type="RefSeq" id="WP_015051547.1">
    <property type="nucleotide sequence ID" value="NC_018870.1"/>
</dbReference>
<evidence type="ECO:0000313" key="3">
    <source>
        <dbReference type="Proteomes" id="UP000000467"/>
    </source>
</evidence>
<organism evidence="2 3">
    <name type="scientific">Thermacetogenium phaeum (strain ATCC BAA-254 / DSM 26808 / PB)</name>
    <dbReference type="NCBI Taxonomy" id="1089553"/>
    <lineage>
        <taxon>Bacteria</taxon>
        <taxon>Bacillati</taxon>
        <taxon>Bacillota</taxon>
        <taxon>Clostridia</taxon>
        <taxon>Thermoanaerobacterales</taxon>
        <taxon>Thermoanaerobacteraceae</taxon>
        <taxon>Thermacetogenium</taxon>
    </lineage>
</organism>
<evidence type="ECO:0008006" key="4">
    <source>
        <dbReference type="Google" id="ProtNLM"/>
    </source>
</evidence>
<dbReference type="KEGG" id="tpz:Tph_c25110"/>
<dbReference type="HOGENOM" id="CLU_158570_0_0_9"/>
<evidence type="ECO:0000313" key="2">
    <source>
        <dbReference type="EMBL" id="AFV12685.1"/>
    </source>
</evidence>